<comment type="caution">
    <text evidence="7">The sequence shown here is derived from an EMBL/GenBank/DDBJ whole genome shotgun (WGS) entry which is preliminary data.</text>
</comment>
<dbReference type="AlphaFoldDB" id="A0A0G0Y995"/>
<comment type="similarity">
    <text evidence="1 4">Belongs to the universal ribosomal protein uL15 family.</text>
</comment>
<dbReference type="GO" id="GO:0006412">
    <property type="term" value="P:translation"/>
    <property type="evidence" value="ECO:0007669"/>
    <property type="project" value="UniProtKB-UniRule"/>
</dbReference>
<keyword evidence="4" id="KW-0699">rRNA-binding</keyword>
<dbReference type="InterPro" id="IPR021131">
    <property type="entry name" value="Ribosomal_uL15/eL18"/>
</dbReference>
<comment type="subunit">
    <text evidence="4">Part of the 50S ribosomal subunit.</text>
</comment>
<evidence type="ECO:0000256" key="3">
    <source>
        <dbReference type="ARBA" id="ARBA00023274"/>
    </source>
</evidence>
<dbReference type="InterPro" id="IPR030878">
    <property type="entry name" value="Ribosomal_uL15"/>
</dbReference>
<dbReference type="PATRIC" id="fig|1618356.3.peg.87"/>
<organism evidence="7 8">
    <name type="scientific">Candidatus Amesbacteria bacterium GW2011_GWA2_42_12</name>
    <dbReference type="NCBI Taxonomy" id="1618356"/>
    <lineage>
        <taxon>Bacteria</taxon>
        <taxon>Candidatus Amesiibacteriota</taxon>
    </lineage>
</organism>
<comment type="function">
    <text evidence="4">Binds to the 23S rRNA.</text>
</comment>
<dbReference type="HAMAP" id="MF_01341">
    <property type="entry name" value="Ribosomal_uL15"/>
    <property type="match status" value="1"/>
</dbReference>
<evidence type="ECO:0000313" key="8">
    <source>
        <dbReference type="Proteomes" id="UP000034160"/>
    </source>
</evidence>
<dbReference type="InterPro" id="IPR005749">
    <property type="entry name" value="Ribosomal_uL15_bac-type"/>
</dbReference>
<dbReference type="PANTHER" id="PTHR12934">
    <property type="entry name" value="50S RIBOSOMAL PROTEIN L15"/>
    <property type="match status" value="1"/>
</dbReference>
<dbReference type="EMBL" id="LCCN01000001">
    <property type="protein sequence ID" value="KKS33254.1"/>
    <property type="molecule type" value="Genomic_DNA"/>
</dbReference>
<keyword evidence="2 4" id="KW-0689">Ribosomal protein</keyword>
<keyword evidence="4" id="KW-0694">RNA-binding</keyword>
<dbReference type="GO" id="GO:0003735">
    <property type="term" value="F:structural constituent of ribosome"/>
    <property type="evidence" value="ECO:0007669"/>
    <property type="project" value="InterPro"/>
</dbReference>
<sequence length="148" mass="15822">MNLSELPKLVSRSAKRVGRGMGSGKGSHTSGRGTKGQKAREDVKITMEGTKFKKGLIKRLPFLRGKSLFKPTKNKPVAVSLSRLLDWAEATPVTIENLVKKGMVASDTPLVKLVGNAKITKALKVKVLVSTGAKKIIEKAGGSIESQV</sequence>
<dbReference type="PANTHER" id="PTHR12934:SF11">
    <property type="entry name" value="LARGE RIBOSOMAL SUBUNIT PROTEIN UL15M"/>
    <property type="match status" value="1"/>
</dbReference>
<dbReference type="Proteomes" id="UP000034160">
    <property type="component" value="Unassembled WGS sequence"/>
</dbReference>
<name>A0A0G0Y995_9BACT</name>
<evidence type="ECO:0000256" key="5">
    <source>
        <dbReference type="SAM" id="MobiDB-lite"/>
    </source>
</evidence>
<dbReference type="Gene3D" id="3.100.10.10">
    <property type="match status" value="1"/>
</dbReference>
<dbReference type="SUPFAM" id="SSF52080">
    <property type="entry name" value="Ribosomal proteins L15p and L18e"/>
    <property type="match status" value="1"/>
</dbReference>
<evidence type="ECO:0000313" key="7">
    <source>
        <dbReference type="EMBL" id="KKS33254.1"/>
    </source>
</evidence>
<keyword evidence="3 4" id="KW-0687">Ribonucleoprotein</keyword>
<feature type="region of interest" description="Disordered" evidence="5">
    <location>
        <begin position="1"/>
        <end position="41"/>
    </location>
</feature>
<dbReference type="GO" id="GO:0015934">
    <property type="term" value="C:large ribosomal subunit"/>
    <property type="evidence" value="ECO:0007669"/>
    <property type="project" value="InterPro"/>
</dbReference>
<dbReference type="Pfam" id="PF00828">
    <property type="entry name" value="Ribosomal_L27A"/>
    <property type="match status" value="1"/>
</dbReference>
<reference evidence="7 8" key="1">
    <citation type="journal article" date="2015" name="Nature">
        <title>rRNA introns, odd ribosomes, and small enigmatic genomes across a large radiation of phyla.</title>
        <authorList>
            <person name="Brown C.T."/>
            <person name="Hug L.A."/>
            <person name="Thomas B.C."/>
            <person name="Sharon I."/>
            <person name="Castelle C.J."/>
            <person name="Singh A."/>
            <person name="Wilkins M.J."/>
            <person name="Williams K.H."/>
            <person name="Banfield J.F."/>
        </authorList>
    </citation>
    <scope>NUCLEOTIDE SEQUENCE [LARGE SCALE GENOMIC DNA]</scope>
</reference>
<evidence type="ECO:0000259" key="6">
    <source>
        <dbReference type="Pfam" id="PF00828"/>
    </source>
</evidence>
<feature type="domain" description="Large ribosomal subunit protein uL15/eL18" evidence="6">
    <location>
        <begin position="79"/>
        <end position="145"/>
    </location>
</feature>
<evidence type="ECO:0000256" key="2">
    <source>
        <dbReference type="ARBA" id="ARBA00022980"/>
    </source>
</evidence>
<dbReference type="GO" id="GO:0019843">
    <property type="term" value="F:rRNA binding"/>
    <property type="evidence" value="ECO:0007669"/>
    <property type="project" value="UniProtKB-UniRule"/>
</dbReference>
<protein>
    <recommendedName>
        <fullName evidence="4">Large ribosomal subunit protein uL15</fullName>
    </recommendedName>
</protein>
<evidence type="ECO:0000256" key="4">
    <source>
        <dbReference type="HAMAP-Rule" id="MF_01341"/>
    </source>
</evidence>
<accession>A0A0G0Y995</accession>
<proteinExistence type="inferred from homology"/>
<gene>
    <name evidence="4" type="primary">rplO</name>
    <name evidence="7" type="ORF">UU93_C0001G0085</name>
</gene>
<dbReference type="InterPro" id="IPR036227">
    <property type="entry name" value="Ribosomal_uL15/eL18_sf"/>
</dbReference>
<evidence type="ECO:0000256" key="1">
    <source>
        <dbReference type="ARBA" id="ARBA00007320"/>
    </source>
</evidence>
<dbReference type="NCBIfam" id="TIGR01071">
    <property type="entry name" value="rplO_bact"/>
    <property type="match status" value="1"/>
</dbReference>
<dbReference type="STRING" id="1618356.UU93_C0001G0085"/>